<evidence type="ECO:0000259" key="12">
    <source>
        <dbReference type="Pfam" id="PF01610"/>
    </source>
</evidence>
<feature type="domain" description="Transposase IS204/IS1001/IS1096/IS1165 DDE" evidence="12">
    <location>
        <begin position="311"/>
        <end position="417"/>
    </location>
</feature>
<evidence type="ECO:0000256" key="9">
    <source>
        <dbReference type="ARBA" id="ARBA00023136"/>
    </source>
</evidence>
<comment type="subcellular location">
    <subcellularLocation>
        <location evidence="1">Membrane</location>
        <topology evidence="1">Multi-pass membrane protein</topology>
    </subcellularLocation>
</comment>
<dbReference type="GO" id="GO:0006631">
    <property type="term" value="P:fatty acid metabolic process"/>
    <property type="evidence" value="ECO:0007669"/>
    <property type="project" value="UniProtKB-KW"/>
</dbReference>
<keyword evidence="7" id="KW-0408">Iron</keyword>
<evidence type="ECO:0000313" key="14">
    <source>
        <dbReference type="Proteomes" id="UP000601736"/>
    </source>
</evidence>
<sequence>MEEKNPVRDGASWVVMGVYFILTESQFMQLGLFDLPWWGYVLFTLGLTHMTIASVTIFLHRHQAHRALELHPIASNGFRFWLWLTTGIITKEWVAIHRKHHAKCETLEDPHSPQIYGIGTVLFKGAKLYRVEAKNTATLQKYGHGTPDDWLERDLYSKHDMLGIGIMLAIDLVLFGPVGFIIWGVQMLWIPFFAAGVINGVGHYWGYRNFASNDTSTNIAPWGILIGGEELHNNHHAYVTSAKLSNKWWEFDIGWMYIRILEILGLATVRKVAPKVRFNLTKTHCCDIETLQAVIIHRYDVLANYAKYLKQTAVAEIRNLQSREIFGQQDSHALDAVKHWLQRNVDELPKTEQAALEQALHSSKILMTIYTMRQELTALWSRSTASKEQLVIQLENWCQRAEESGISALQEFSRKLRCYD</sequence>
<organism evidence="13 14">
    <name type="scientific">Nitrosomonas nitrosa</name>
    <dbReference type="NCBI Taxonomy" id="52442"/>
    <lineage>
        <taxon>Bacteria</taxon>
        <taxon>Pseudomonadati</taxon>
        <taxon>Pseudomonadota</taxon>
        <taxon>Betaproteobacteria</taxon>
        <taxon>Nitrosomonadales</taxon>
        <taxon>Nitrosomonadaceae</taxon>
        <taxon>Nitrosomonas</taxon>
    </lineage>
</organism>
<evidence type="ECO:0000256" key="3">
    <source>
        <dbReference type="ARBA" id="ARBA00022692"/>
    </source>
</evidence>
<evidence type="ECO:0000256" key="2">
    <source>
        <dbReference type="ARBA" id="ARBA00008749"/>
    </source>
</evidence>
<dbReference type="InterPro" id="IPR015876">
    <property type="entry name" value="Acyl-CoA_DS"/>
</dbReference>
<evidence type="ECO:0000256" key="1">
    <source>
        <dbReference type="ARBA" id="ARBA00004141"/>
    </source>
</evidence>
<keyword evidence="9 10" id="KW-0472">Membrane</keyword>
<reference evidence="13" key="1">
    <citation type="submission" date="2021-02" db="EMBL/GenBank/DDBJ databases">
        <authorList>
            <person name="Han P."/>
        </authorList>
    </citation>
    <scope>NUCLEOTIDE SEQUENCE</scope>
    <source>
        <strain evidence="13">Nitrosomonas nitrosa 18-3D</strain>
    </source>
</reference>
<dbReference type="CDD" id="cd03505">
    <property type="entry name" value="Delta9-FADS-like"/>
    <property type="match status" value="1"/>
</dbReference>
<feature type="transmembrane region" description="Helical" evidence="10">
    <location>
        <begin position="189"/>
        <end position="207"/>
    </location>
</feature>
<evidence type="ECO:0000256" key="7">
    <source>
        <dbReference type="ARBA" id="ARBA00023004"/>
    </source>
</evidence>
<dbReference type="EMBL" id="CAJNAP010000034">
    <property type="protein sequence ID" value="CAE6512117.1"/>
    <property type="molecule type" value="Genomic_DNA"/>
</dbReference>
<keyword evidence="3 10" id="KW-0812">Transmembrane</keyword>
<dbReference type="InterPro" id="IPR002560">
    <property type="entry name" value="Transposase_DDE"/>
</dbReference>
<dbReference type="AlphaFoldDB" id="A0A8H9DA34"/>
<feature type="domain" description="Fatty acid desaturase" evidence="11">
    <location>
        <begin position="36"/>
        <end position="239"/>
    </location>
</feature>
<proteinExistence type="inferred from homology"/>
<protein>
    <submittedName>
        <fullName evidence="13">Stearoyl-CoA desaturase (Delta-9 desaturase)</fullName>
    </submittedName>
</protein>
<dbReference type="Proteomes" id="UP000601736">
    <property type="component" value="Unassembled WGS sequence"/>
</dbReference>
<comment type="similarity">
    <text evidence="2">Belongs to the fatty acid desaturase type 2 family.</text>
</comment>
<dbReference type="InterPro" id="IPR005804">
    <property type="entry name" value="FA_desaturase_dom"/>
</dbReference>
<dbReference type="GO" id="GO:0016020">
    <property type="term" value="C:membrane"/>
    <property type="evidence" value="ECO:0007669"/>
    <property type="project" value="UniProtKB-SubCell"/>
</dbReference>
<evidence type="ECO:0000256" key="6">
    <source>
        <dbReference type="ARBA" id="ARBA00023002"/>
    </source>
</evidence>
<evidence type="ECO:0000256" key="10">
    <source>
        <dbReference type="SAM" id="Phobius"/>
    </source>
</evidence>
<accession>A0A8H9DA34</accession>
<dbReference type="GO" id="GO:0016717">
    <property type="term" value="F:oxidoreductase activity, acting on paired donors, with oxidation of a pair of donors resulting in the reduction of molecular oxygen to two molecules of water"/>
    <property type="evidence" value="ECO:0007669"/>
    <property type="project" value="InterPro"/>
</dbReference>
<dbReference type="PANTHER" id="PTHR11351:SF33">
    <property type="entry name" value="DELTA-9 FATTY ACID DESATURASE, DESA"/>
    <property type="match status" value="1"/>
</dbReference>
<feature type="transmembrane region" description="Helical" evidence="10">
    <location>
        <begin position="37"/>
        <end position="59"/>
    </location>
</feature>
<keyword evidence="5 10" id="KW-1133">Transmembrane helix</keyword>
<keyword evidence="4" id="KW-0276">Fatty acid metabolism</keyword>
<feature type="transmembrane region" description="Helical" evidence="10">
    <location>
        <begin position="161"/>
        <end position="183"/>
    </location>
</feature>
<evidence type="ECO:0000259" key="11">
    <source>
        <dbReference type="Pfam" id="PF00487"/>
    </source>
</evidence>
<keyword evidence="6" id="KW-0560">Oxidoreductase</keyword>
<evidence type="ECO:0000256" key="8">
    <source>
        <dbReference type="ARBA" id="ARBA00023098"/>
    </source>
</evidence>
<evidence type="ECO:0000256" key="4">
    <source>
        <dbReference type="ARBA" id="ARBA00022832"/>
    </source>
</evidence>
<dbReference type="Pfam" id="PF00487">
    <property type="entry name" value="FA_desaturase"/>
    <property type="match status" value="1"/>
</dbReference>
<keyword evidence="8" id="KW-0443">Lipid metabolism</keyword>
<gene>
    <name evidence="13" type="ORF">NMYAN_40064</name>
</gene>
<name>A0A8H9DA34_9PROT</name>
<dbReference type="Pfam" id="PF01610">
    <property type="entry name" value="DDE_Tnp_ISL3"/>
    <property type="match status" value="1"/>
</dbReference>
<feature type="transmembrane region" description="Helical" evidence="10">
    <location>
        <begin position="12"/>
        <end position="31"/>
    </location>
</feature>
<dbReference type="PANTHER" id="PTHR11351">
    <property type="entry name" value="ACYL-COA DESATURASE"/>
    <property type="match status" value="1"/>
</dbReference>
<evidence type="ECO:0000256" key="5">
    <source>
        <dbReference type="ARBA" id="ARBA00022989"/>
    </source>
</evidence>
<evidence type="ECO:0000313" key="13">
    <source>
        <dbReference type="EMBL" id="CAE6512117.1"/>
    </source>
</evidence>
<comment type="caution">
    <text evidence="13">The sequence shown here is derived from an EMBL/GenBank/DDBJ whole genome shotgun (WGS) entry which is preliminary data.</text>
</comment>